<dbReference type="FunFam" id="3.30.70.270:FF:000001">
    <property type="entry name" value="Diguanylate cyclase domain protein"/>
    <property type="match status" value="1"/>
</dbReference>
<feature type="transmembrane region" description="Helical" evidence="4">
    <location>
        <begin position="148"/>
        <end position="171"/>
    </location>
</feature>
<comment type="cofactor">
    <cofactor evidence="1">
        <name>Mg(2+)</name>
        <dbReference type="ChEBI" id="CHEBI:18420"/>
    </cofactor>
</comment>
<dbReference type="EC" id="2.7.7.65" evidence="2"/>
<keyword evidence="4" id="KW-1133">Transmembrane helix</keyword>
<dbReference type="PANTHER" id="PTHR45138">
    <property type="entry name" value="REGULATORY COMPONENTS OF SENSORY TRANSDUCTION SYSTEM"/>
    <property type="match status" value="1"/>
</dbReference>
<dbReference type="Gene3D" id="3.30.70.270">
    <property type="match status" value="1"/>
</dbReference>
<dbReference type="InterPro" id="IPR050469">
    <property type="entry name" value="Diguanylate_Cyclase"/>
</dbReference>
<accession>A0A9W4R3J2</accession>
<dbReference type="CDD" id="cd01949">
    <property type="entry name" value="GGDEF"/>
    <property type="match status" value="1"/>
</dbReference>
<keyword evidence="4" id="KW-0472">Membrane</keyword>
<keyword evidence="4" id="KW-0812">Transmembrane</keyword>
<evidence type="ECO:0000256" key="1">
    <source>
        <dbReference type="ARBA" id="ARBA00001946"/>
    </source>
</evidence>
<dbReference type="RefSeq" id="WP_261627000.1">
    <property type="nucleotide sequence ID" value="NZ_CAMAPC010000021.1"/>
</dbReference>
<dbReference type="InterPro" id="IPR000160">
    <property type="entry name" value="GGDEF_dom"/>
</dbReference>
<dbReference type="GO" id="GO:0052621">
    <property type="term" value="F:diguanylate cyclase activity"/>
    <property type="evidence" value="ECO:0007669"/>
    <property type="project" value="UniProtKB-EC"/>
</dbReference>
<dbReference type="InterPro" id="IPR029787">
    <property type="entry name" value="Nucleotide_cyclase"/>
</dbReference>
<feature type="transmembrane region" description="Helical" evidence="4">
    <location>
        <begin position="70"/>
        <end position="92"/>
    </location>
</feature>
<dbReference type="GO" id="GO:0005886">
    <property type="term" value="C:plasma membrane"/>
    <property type="evidence" value="ECO:0007669"/>
    <property type="project" value="TreeGrafter"/>
</dbReference>
<proteinExistence type="predicted"/>
<evidence type="ECO:0000259" key="5">
    <source>
        <dbReference type="PROSITE" id="PS50887"/>
    </source>
</evidence>
<evidence type="ECO:0000256" key="2">
    <source>
        <dbReference type="ARBA" id="ARBA00012528"/>
    </source>
</evidence>
<dbReference type="EMBL" id="CAMAPC010000021">
    <property type="protein sequence ID" value="CAH9065476.1"/>
    <property type="molecule type" value="Genomic_DNA"/>
</dbReference>
<comment type="caution">
    <text evidence="6">The sequence shown here is derived from an EMBL/GenBank/DDBJ whole genome shotgun (WGS) entry which is preliminary data.</text>
</comment>
<feature type="transmembrane region" description="Helical" evidence="4">
    <location>
        <begin position="22"/>
        <end position="40"/>
    </location>
</feature>
<dbReference type="PANTHER" id="PTHR45138:SF9">
    <property type="entry name" value="DIGUANYLATE CYCLASE DGCM-RELATED"/>
    <property type="match status" value="1"/>
</dbReference>
<evidence type="ECO:0000256" key="4">
    <source>
        <dbReference type="SAM" id="Phobius"/>
    </source>
</evidence>
<evidence type="ECO:0000313" key="7">
    <source>
        <dbReference type="Proteomes" id="UP001152467"/>
    </source>
</evidence>
<sequence>MDHPHKQPNEVEQLKNQLLKQVAWYCMGLHACLIITFLYVGVELLAIVNIMSVATWWFGIKLLERAQQSLALRIFSLEVTIHSILVCAIIGIDYGFQFYLWAASCLLLLDTQLKLKQAVLWCTMIIIMFACTYLVFEQPTQHINYDQFAPYLHFLNVVVCGIPMIYTIGLIREITIGQQDELEMLAAHDSLTHLFNRRYAHNLIQQAYRSCMNNQQPICVVMADIDHFKRVNDQYGHEQGDEIIERVAQCLTQHLNNADIAVRWGGEEFLLVLPGYSMLKAQKHLEIIRQAIEAMTFTNAALQITMSFGVAQWQAKCDFETVLKQADIALYKSKHKGRNTITSAPNSH</sequence>
<dbReference type="NCBIfam" id="TIGR00254">
    <property type="entry name" value="GGDEF"/>
    <property type="match status" value="1"/>
</dbReference>
<dbReference type="GO" id="GO:1902201">
    <property type="term" value="P:negative regulation of bacterial-type flagellum-dependent cell motility"/>
    <property type="evidence" value="ECO:0007669"/>
    <property type="project" value="TreeGrafter"/>
</dbReference>
<comment type="catalytic activity">
    <reaction evidence="3">
        <text>2 GTP = 3',3'-c-di-GMP + 2 diphosphate</text>
        <dbReference type="Rhea" id="RHEA:24898"/>
        <dbReference type="ChEBI" id="CHEBI:33019"/>
        <dbReference type="ChEBI" id="CHEBI:37565"/>
        <dbReference type="ChEBI" id="CHEBI:58805"/>
        <dbReference type="EC" id="2.7.7.65"/>
    </reaction>
</comment>
<dbReference type="SMART" id="SM00267">
    <property type="entry name" value="GGDEF"/>
    <property type="match status" value="1"/>
</dbReference>
<dbReference type="GO" id="GO:0043709">
    <property type="term" value="P:cell adhesion involved in single-species biofilm formation"/>
    <property type="evidence" value="ECO:0007669"/>
    <property type="project" value="TreeGrafter"/>
</dbReference>
<dbReference type="Proteomes" id="UP001152467">
    <property type="component" value="Unassembled WGS sequence"/>
</dbReference>
<organism evidence="6 7">
    <name type="scientific">Pseudoalteromonas holothuriae</name>
    <dbReference type="NCBI Taxonomy" id="2963714"/>
    <lineage>
        <taxon>Bacteria</taxon>
        <taxon>Pseudomonadati</taxon>
        <taxon>Pseudomonadota</taxon>
        <taxon>Gammaproteobacteria</taxon>
        <taxon>Alteromonadales</taxon>
        <taxon>Pseudoalteromonadaceae</taxon>
        <taxon>Pseudoalteromonas</taxon>
    </lineage>
</organism>
<dbReference type="Pfam" id="PF00990">
    <property type="entry name" value="GGDEF"/>
    <property type="match status" value="1"/>
</dbReference>
<protein>
    <recommendedName>
        <fullName evidence="2">diguanylate cyclase</fullName>
        <ecNumber evidence="2">2.7.7.65</ecNumber>
    </recommendedName>
</protein>
<reference evidence="6" key="1">
    <citation type="submission" date="2022-07" db="EMBL/GenBank/DDBJ databases">
        <authorList>
            <person name="Criscuolo A."/>
        </authorList>
    </citation>
    <scope>NUCLEOTIDE SEQUENCE</scope>
    <source>
        <strain evidence="6">CIP111854</strain>
    </source>
</reference>
<dbReference type="InterPro" id="IPR043128">
    <property type="entry name" value="Rev_trsase/Diguanyl_cyclase"/>
</dbReference>
<dbReference type="SUPFAM" id="SSF55073">
    <property type="entry name" value="Nucleotide cyclase"/>
    <property type="match status" value="1"/>
</dbReference>
<keyword evidence="7" id="KW-1185">Reference proteome</keyword>
<feature type="transmembrane region" description="Helical" evidence="4">
    <location>
        <begin position="118"/>
        <end position="136"/>
    </location>
</feature>
<evidence type="ECO:0000313" key="6">
    <source>
        <dbReference type="EMBL" id="CAH9065476.1"/>
    </source>
</evidence>
<name>A0A9W4R3J2_9GAMM</name>
<feature type="domain" description="GGDEF" evidence="5">
    <location>
        <begin position="216"/>
        <end position="346"/>
    </location>
</feature>
<dbReference type="AlphaFoldDB" id="A0A9W4R3J2"/>
<dbReference type="PROSITE" id="PS50887">
    <property type="entry name" value="GGDEF"/>
    <property type="match status" value="1"/>
</dbReference>
<gene>
    <name evidence="6" type="ORF">PSECIP111854_03692</name>
</gene>
<evidence type="ECO:0000256" key="3">
    <source>
        <dbReference type="ARBA" id="ARBA00034247"/>
    </source>
</evidence>